<keyword evidence="2" id="KW-1185">Reference proteome</keyword>
<dbReference type="GeneID" id="108017915"/>
<feature type="transmembrane region" description="Helical" evidence="1">
    <location>
        <begin position="21"/>
        <end position="39"/>
    </location>
</feature>
<evidence type="ECO:0000256" key="1">
    <source>
        <dbReference type="SAM" id="Phobius"/>
    </source>
</evidence>
<evidence type="ECO:0000313" key="2">
    <source>
        <dbReference type="Proteomes" id="UP001652628"/>
    </source>
</evidence>
<dbReference type="RefSeq" id="XP_016940573.2">
    <property type="nucleotide sequence ID" value="XM_017085084.4"/>
</dbReference>
<keyword evidence="1" id="KW-1133">Transmembrane helix</keyword>
<proteinExistence type="predicted"/>
<dbReference type="AlphaFoldDB" id="A0AB39ZPI9"/>
<dbReference type="Proteomes" id="UP001652628">
    <property type="component" value="Chromosome 2R"/>
</dbReference>
<feature type="transmembrane region" description="Helical" evidence="1">
    <location>
        <begin position="87"/>
        <end position="115"/>
    </location>
</feature>
<accession>A0AB39ZPI9</accession>
<keyword evidence="1" id="KW-0812">Transmembrane</keyword>
<organism evidence="2 3">
    <name type="scientific">Drosophila suzukii</name>
    <name type="common">Spotted-wing drosophila fruit fly</name>
    <dbReference type="NCBI Taxonomy" id="28584"/>
    <lineage>
        <taxon>Eukaryota</taxon>
        <taxon>Metazoa</taxon>
        <taxon>Ecdysozoa</taxon>
        <taxon>Arthropoda</taxon>
        <taxon>Hexapoda</taxon>
        <taxon>Insecta</taxon>
        <taxon>Pterygota</taxon>
        <taxon>Neoptera</taxon>
        <taxon>Endopterygota</taxon>
        <taxon>Diptera</taxon>
        <taxon>Brachycera</taxon>
        <taxon>Muscomorpha</taxon>
        <taxon>Ephydroidea</taxon>
        <taxon>Drosophilidae</taxon>
        <taxon>Drosophila</taxon>
        <taxon>Sophophora</taxon>
    </lineage>
</organism>
<keyword evidence="1" id="KW-0472">Membrane</keyword>
<feature type="transmembrane region" description="Helical" evidence="1">
    <location>
        <begin position="59"/>
        <end position="80"/>
    </location>
</feature>
<name>A0AB39ZPI9_DROSZ</name>
<reference evidence="3" key="1">
    <citation type="submission" date="2025-08" db="UniProtKB">
        <authorList>
            <consortium name="RefSeq"/>
        </authorList>
    </citation>
    <scope>IDENTIFICATION</scope>
</reference>
<evidence type="ECO:0000313" key="3">
    <source>
        <dbReference type="RefSeq" id="XP_016940573.2"/>
    </source>
</evidence>
<protein>
    <submittedName>
        <fullName evidence="3">Uncharacterized protein</fullName>
    </submittedName>
</protein>
<gene>
    <name evidence="3" type="primary">LOC108017915</name>
</gene>
<feature type="transmembrane region" description="Helical" evidence="1">
    <location>
        <begin position="121"/>
        <end position="142"/>
    </location>
</feature>
<sequence length="161" mass="18838">MVRLVGCCYFFGLRTGCFISAAWLLLYYGALAYFMYYQMIHTQRATVILESREFEKETIGFWVLGIAFIVMACTTLLLVYATIMKKYVFLLLFLVAQLVPISVESFYLLTAIIYGIKLESFVIYLVPLVLLFYIDLVVYSYFYELRSLKKLRSVSEINIEY</sequence>